<reference evidence="2" key="1">
    <citation type="submission" date="2020-05" db="EMBL/GenBank/DDBJ databases">
        <title>Phylogenomic resolution of chytrid fungi.</title>
        <authorList>
            <person name="Stajich J.E."/>
            <person name="Amses K."/>
            <person name="Simmons R."/>
            <person name="Seto K."/>
            <person name="Myers J."/>
            <person name="Bonds A."/>
            <person name="Quandt C.A."/>
            <person name="Barry K."/>
            <person name="Liu P."/>
            <person name="Grigoriev I."/>
            <person name="Longcore J.E."/>
            <person name="James T.Y."/>
        </authorList>
    </citation>
    <scope>NUCLEOTIDE SEQUENCE</scope>
    <source>
        <strain evidence="2">PLAUS21</strain>
    </source>
</reference>
<name>A0AAD5UIW0_9FUNG</name>
<feature type="region of interest" description="Disordered" evidence="1">
    <location>
        <begin position="95"/>
        <end position="207"/>
    </location>
</feature>
<evidence type="ECO:0000313" key="3">
    <source>
        <dbReference type="Proteomes" id="UP001210925"/>
    </source>
</evidence>
<organism evidence="2 3">
    <name type="scientific">Boothiomyces macroporosus</name>
    <dbReference type="NCBI Taxonomy" id="261099"/>
    <lineage>
        <taxon>Eukaryota</taxon>
        <taxon>Fungi</taxon>
        <taxon>Fungi incertae sedis</taxon>
        <taxon>Chytridiomycota</taxon>
        <taxon>Chytridiomycota incertae sedis</taxon>
        <taxon>Chytridiomycetes</taxon>
        <taxon>Rhizophydiales</taxon>
        <taxon>Terramycetaceae</taxon>
        <taxon>Boothiomyces</taxon>
    </lineage>
</organism>
<sequence>MPPKRKLKQENSPELSSKQKHKETDRDLDITEKVLTPDPKSKRRLVKNITTKISPSKMEKPVPETPAGGYSFVGNISPALDRIMSVVQSVWKPGSITSRLKESQRTERRLTRLSEPKKTTESKEKVEFDKSPIISQLARNLKNDSESELDDNSGDSIPDSPIRTRKWNSNPSTPMRTRSYSQKESPSASSDKPNRASTKNSVPIKAPDFEKATSEELAKYYGDLHEYYASLRRKSSDKPINEQKSPKKGVQFSPLKPSGTNEAEPLLKKSKLLEHLEKQQKNLRDLLDYTDDGDSSQEDLSGVDELDSISEKDSLNDDRYYSSDIKEVLTDRLNDKELLQEIEYFKGIEALVNQFPEYSKEDICAALYMTSGIFSFAETILRHDFRFTEIEAETQKLIFQPEDDLMLKNGNLVGLKKNKYAIDERLMFLGLTERA</sequence>
<feature type="compositionally biased region" description="Acidic residues" evidence="1">
    <location>
        <begin position="288"/>
        <end position="308"/>
    </location>
</feature>
<dbReference type="EMBL" id="JADGKB010000019">
    <property type="protein sequence ID" value="KAJ3259336.1"/>
    <property type="molecule type" value="Genomic_DNA"/>
</dbReference>
<feature type="compositionally biased region" description="Basic and acidic residues" evidence="1">
    <location>
        <begin position="22"/>
        <end position="32"/>
    </location>
</feature>
<accession>A0AAD5UIW0</accession>
<feature type="compositionally biased region" description="Basic and acidic residues" evidence="1">
    <location>
        <begin position="99"/>
        <end position="130"/>
    </location>
</feature>
<feature type="region of interest" description="Disordered" evidence="1">
    <location>
        <begin position="287"/>
        <end position="308"/>
    </location>
</feature>
<evidence type="ECO:0000256" key="1">
    <source>
        <dbReference type="SAM" id="MobiDB-lite"/>
    </source>
</evidence>
<feature type="compositionally biased region" description="Polar residues" evidence="1">
    <location>
        <begin position="167"/>
        <end position="201"/>
    </location>
</feature>
<gene>
    <name evidence="2" type="ORF">HK103_002534</name>
</gene>
<dbReference type="AlphaFoldDB" id="A0AAD5UIW0"/>
<keyword evidence="3" id="KW-1185">Reference proteome</keyword>
<proteinExistence type="predicted"/>
<feature type="compositionally biased region" description="Basic and acidic residues" evidence="1">
    <location>
        <begin position="234"/>
        <end position="245"/>
    </location>
</feature>
<feature type="region of interest" description="Disordered" evidence="1">
    <location>
        <begin position="234"/>
        <end position="265"/>
    </location>
</feature>
<comment type="caution">
    <text evidence="2">The sequence shown here is derived from an EMBL/GenBank/DDBJ whole genome shotgun (WGS) entry which is preliminary data.</text>
</comment>
<dbReference type="Proteomes" id="UP001210925">
    <property type="component" value="Unassembled WGS sequence"/>
</dbReference>
<feature type="region of interest" description="Disordered" evidence="1">
    <location>
        <begin position="1"/>
        <end position="32"/>
    </location>
</feature>
<evidence type="ECO:0000313" key="2">
    <source>
        <dbReference type="EMBL" id="KAJ3259336.1"/>
    </source>
</evidence>
<protein>
    <submittedName>
        <fullName evidence="2">Uncharacterized protein</fullName>
    </submittedName>
</protein>